<evidence type="ECO:0000256" key="1">
    <source>
        <dbReference type="SAM" id="Coils"/>
    </source>
</evidence>
<name>A0A085VF56_PSESX</name>
<evidence type="ECO:0000313" key="3">
    <source>
        <dbReference type="Proteomes" id="UP000028643"/>
    </source>
</evidence>
<keyword evidence="1" id="KW-0175">Coiled coil</keyword>
<accession>A0A085VF56</accession>
<dbReference type="AlphaFoldDB" id="A0A085VF56"/>
<proteinExistence type="predicted"/>
<reference evidence="2 3" key="1">
    <citation type="submission" date="2014-07" db="EMBL/GenBank/DDBJ databases">
        <title>Draft Genome Sequences of Environmental Pseudomonas syringae strains.</title>
        <authorList>
            <person name="Baltrus D.A."/>
            <person name="Berge O."/>
            <person name="Morris C."/>
        </authorList>
    </citation>
    <scope>NUCLEOTIDE SEQUENCE [LARGE SCALE GENOMIC DNA]</scope>
    <source>
        <strain evidence="2 3">CEB003</strain>
    </source>
</reference>
<protein>
    <recommendedName>
        <fullName evidence="4">RiboL-PSP-HEPN domain-containing protein</fullName>
    </recommendedName>
</protein>
<feature type="coiled-coil region" evidence="1">
    <location>
        <begin position="28"/>
        <end position="55"/>
    </location>
</feature>
<organism evidence="2 3">
    <name type="scientific">Pseudomonas syringae</name>
    <dbReference type="NCBI Taxonomy" id="317"/>
    <lineage>
        <taxon>Bacteria</taxon>
        <taxon>Pseudomonadati</taxon>
        <taxon>Pseudomonadota</taxon>
        <taxon>Gammaproteobacteria</taxon>
        <taxon>Pseudomonadales</taxon>
        <taxon>Pseudomonadaceae</taxon>
        <taxon>Pseudomonas</taxon>
    </lineage>
</organism>
<evidence type="ECO:0008006" key="4">
    <source>
        <dbReference type="Google" id="ProtNLM"/>
    </source>
</evidence>
<comment type="caution">
    <text evidence="2">The sequence shown here is derived from an EMBL/GenBank/DDBJ whole genome shotgun (WGS) entry which is preliminary data.</text>
</comment>
<sequence>MGRAKEQMMELENDRMRQWMIDTYGVDNDELEEDSEEWQDMAQEYQNMLDGEQADEEAAAAEAYDDYQEYMRQHPYDQMYQEYQAQQLLIKKIINDYENSFEGHTIQKMAFVHAVTLMEALIGDMVKALAIKHRHIMKKLSLCVEDSNSKKKFSIREIHQQPGGLDGIVMEILSKLSFHNLDSVKRILEGVFPETMKDLNYTPVRPVIERRHDFVHRNGKNTKGEHVLMTSEILTADMDIVHKFAFQVYERIHKAMNPPAGSKGKKV</sequence>
<dbReference type="Proteomes" id="UP000028643">
    <property type="component" value="Unassembled WGS sequence"/>
</dbReference>
<dbReference type="EMBL" id="JPQT01000063">
    <property type="protein sequence ID" value="KFE54069.1"/>
    <property type="molecule type" value="Genomic_DNA"/>
</dbReference>
<gene>
    <name evidence="2" type="ORF">IV02_04800</name>
</gene>
<evidence type="ECO:0000313" key="2">
    <source>
        <dbReference type="EMBL" id="KFE54069.1"/>
    </source>
</evidence>
<dbReference type="PATRIC" id="fig|317.174.peg.979"/>
<dbReference type="RefSeq" id="WP_047572592.1">
    <property type="nucleotide sequence ID" value="NZ_JPQT01000063.1"/>
</dbReference>